<dbReference type="InterPro" id="IPR050266">
    <property type="entry name" value="AB_hydrolase_sf"/>
</dbReference>
<evidence type="ECO:0000259" key="2">
    <source>
        <dbReference type="Pfam" id="PF12697"/>
    </source>
</evidence>
<dbReference type="PRINTS" id="PR00111">
    <property type="entry name" value="ABHYDROLASE"/>
</dbReference>
<dbReference type="SUPFAM" id="SSF53474">
    <property type="entry name" value="alpha/beta-Hydrolases"/>
    <property type="match status" value="1"/>
</dbReference>
<reference evidence="4" key="1">
    <citation type="journal article" date="2019" name="Int. J. Syst. Evol. Microbiol.">
        <title>The Global Catalogue of Microorganisms (GCM) 10K type strain sequencing project: providing services to taxonomists for standard genome sequencing and annotation.</title>
        <authorList>
            <consortium name="The Broad Institute Genomics Platform"/>
            <consortium name="The Broad Institute Genome Sequencing Center for Infectious Disease"/>
            <person name="Wu L."/>
            <person name="Ma J."/>
        </authorList>
    </citation>
    <scope>NUCLEOTIDE SEQUENCE [LARGE SCALE GENOMIC DNA]</scope>
    <source>
        <strain evidence="4">ICMP 19430</strain>
    </source>
</reference>
<dbReference type="EMBL" id="JBHTCS010000012">
    <property type="protein sequence ID" value="MFC7448328.1"/>
    <property type="molecule type" value="Genomic_DNA"/>
</dbReference>
<keyword evidence="4" id="KW-1185">Reference proteome</keyword>
<dbReference type="Pfam" id="PF12697">
    <property type="entry name" value="Abhydrolase_6"/>
    <property type="match status" value="1"/>
</dbReference>
<dbReference type="InterPro" id="IPR029058">
    <property type="entry name" value="AB_hydrolase_fold"/>
</dbReference>
<proteinExistence type="predicted"/>
<evidence type="ECO:0000313" key="4">
    <source>
        <dbReference type="Proteomes" id="UP001596484"/>
    </source>
</evidence>
<name>A0ABW2RYH2_9NOCA</name>
<dbReference type="RefSeq" id="WP_378404277.1">
    <property type="nucleotide sequence ID" value="NZ_JBHTCS010000012.1"/>
</dbReference>
<dbReference type="Gene3D" id="3.40.50.1820">
    <property type="entry name" value="alpha/beta hydrolase"/>
    <property type="match status" value="1"/>
</dbReference>
<comment type="caution">
    <text evidence="3">The sequence shown here is derived from an EMBL/GenBank/DDBJ whole genome shotgun (WGS) entry which is preliminary data.</text>
</comment>
<feature type="domain" description="AB hydrolase-1" evidence="2">
    <location>
        <begin position="26"/>
        <end position="265"/>
    </location>
</feature>
<protein>
    <submittedName>
        <fullName evidence="3">Alpha/beta fold hydrolase</fullName>
    </submittedName>
</protein>
<dbReference type="Proteomes" id="UP001596484">
    <property type="component" value="Unassembled WGS sequence"/>
</dbReference>
<dbReference type="GO" id="GO:0016787">
    <property type="term" value="F:hydrolase activity"/>
    <property type="evidence" value="ECO:0007669"/>
    <property type="project" value="UniProtKB-KW"/>
</dbReference>
<evidence type="ECO:0000256" key="1">
    <source>
        <dbReference type="ARBA" id="ARBA00022801"/>
    </source>
</evidence>
<accession>A0ABW2RYH2</accession>
<sequence>MKPPGTFVEVGGRSVHVLVEGSGPPVVLVGGLAGNWFDWDAVAALLTRVCTVVRFDRPGFGLSPASGESPTVRSEADRIGAVLDAVGVRAPATVVGHSMGGWYAEAFARLYPERAAALVLLDTSIPARHPVALPRRWRFGLAAALARSASASGLQRRLGPAVRLLTHGAPDPGAADWIRPTFTAPDYLRAALIENAAYPYLGAELERLRPLGPLPPTLVVAADSGRSRRWVRKQQQLAHRLGAQFESLRPARHNMMADRPASVAALIAGMTV</sequence>
<dbReference type="PANTHER" id="PTHR43798:SF31">
    <property type="entry name" value="AB HYDROLASE SUPERFAMILY PROTEIN YCLE"/>
    <property type="match status" value="1"/>
</dbReference>
<keyword evidence="1 3" id="KW-0378">Hydrolase</keyword>
<dbReference type="InterPro" id="IPR000073">
    <property type="entry name" value="AB_hydrolase_1"/>
</dbReference>
<dbReference type="PANTHER" id="PTHR43798">
    <property type="entry name" value="MONOACYLGLYCEROL LIPASE"/>
    <property type="match status" value="1"/>
</dbReference>
<organism evidence="3 4">
    <name type="scientific">Rhodococcus daqingensis</name>
    <dbReference type="NCBI Taxonomy" id="2479363"/>
    <lineage>
        <taxon>Bacteria</taxon>
        <taxon>Bacillati</taxon>
        <taxon>Actinomycetota</taxon>
        <taxon>Actinomycetes</taxon>
        <taxon>Mycobacteriales</taxon>
        <taxon>Nocardiaceae</taxon>
        <taxon>Rhodococcus</taxon>
    </lineage>
</organism>
<gene>
    <name evidence="3" type="ORF">ACFQS9_10550</name>
</gene>
<evidence type="ECO:0000313" key="3">
    <source>
        <dbReference type="EMBL" id="MFC7448328.1"/>
    </source>
</evidence>